<keyword evidence="2" id="KW-0732">Signal</keyword>
<sequence>MKKFHGILLLFLLFTSNLVHAQHPFSVINDIPHLALRDPATITAPEMGMIVYSTVEEQPLIYTGTDWETLCTTKIWNVTAEDHFTVKGGISYLPVLAADPANNNKAGTIYYSSANHSTMINNGTSWIKIRDLGGSTFTESKSFAAGVDVKTFKLPVLQNNPSTPGLKKGAFYINALSRSIRYYDGVVWRDLKCIDLPTITTLPVTDITSMTALSGGDITDDGGSPVTARGIRWSVIGDPIDDPSATMTNDGSGVGVFPSSLVGLLSNTTYYVRAYAVNSQGTVYGNLVQFTTAPPVLPVLSFATVSITNITEKSAQGTLNILNNGGALVTDRGFAWSTDRINWTYGSSTAVDRSDVGIFISNLVDLLPGTTYYAKGYATNSVGTIYTSETSFVTSSAPFIVTIKPTRITGIDAFSGGHISNNGGSTVTLRGICWSTEELPTIALTTKTEEPVVGDGVGSFSSMLSGLAPGVKYYVRAYAVNDAGLAYGKQETFSTPNYATVATLSASSFFNNTATGGGQVLADGGAEVTSRGVCWSLVENPTIDRSHTLNGTGLGIFISKLTDLLPNKTYHMRAYATNVVGTVYGADKTFVIIPEIPGVETLAPIAITNISATAGGNITSNGGADITFRGVKWSVKGDPVDDAAAVTTTDGVDIGTYQSLLTSLMGNTTYYVRAYATNRNGTAYGELLEFTTLGPQIPVLAGAALTLSNMNFTEITGSINILNNGGASVVSRGVMYSTDRINYQTHESLTQNPTDLGVFVSNITGLLPGTVYYARGFAKNSAGTAYTKEVSFTTPLYLSLTTTPVSMVTNNSAESGGRIIGTITSGVTFTGICWGTSPNPTIGDDYISGAVSDTFVSKIAGLMGSTKYYVRAYAGNNSTIVYGNEESFVTATSGLATVTTVEIVNATATTGLIKGNVSNNGGSLLTTRGICWNTTGDPTTADQYAADGNDLGDFLVGINGLAPLTKYYVRAYAVNGVGTAYGDELAFTTAAIPTPATVTTLPASGITGFSANSGGDITSDGGSTVTQSGICWSTSALPTTADQHANGSVAVGNFTHALTGLKGNTLYYIRAYAINEVGIAYGQIEQFTTAPAVLATLTTKAAQSGAQGVTGDSGGTIINNGGALITEQGLVWSTTAGFNPDTVSTNRISASGADSFNTTITGLKPGTTYYIRAFATNSVGTAYAANEVQFKTFALPLVTTSSIEPATITSMAAMAGGNISDNGGTAVSVSGVCWSTSRNPVLTDGHASGIVGMGSFTNKIDELLASTTYYVRAYAINSVGTTYGAELSFTTLPAVLASITTTAAISTSATAASSGGRIENNGGAIVTTRGLYWSTQPNFNPDTVTVHKTVEHGAFMGSFTAQLSGLKEYTVYYVRAYATNSVGTAHGNLVSFVTPQLATLTTLYTTAIGSTSAISGGDISDEGGSAVYARGVVWSGHADFNPDTVVVNRTSNGSRDGVFTSSLKKLKPNTTYYVRAYATNIAGTSYGNLLSFITNPPVLASLTTKDAIGITGSTAQTGGIITDNGGVEVTTRGLVWSTSPGFRPDTVINNKTTHAGVGIGSFNSTITNLLPGVTYYIRAYTINSVGIAYGNELSFTTLTVPTLTTNDVSASSLGITATGGGTIISDGAAAITDQGVVWSTSTNPLLGSAMQTSNDPVTGNTFRSILKSLEPVTVYYVKAYAINSLGTGYGNELTFTTPPVLPTLTTSYITANSNSSAVTGGEISKDGGAAITARGVIWSTDRNFNPATVTVSKTQNGSGMGTFTSEVTNLALSTAYYVRAYAVNSVGTAYGNQVTVTLFATAPRIKTTEVTDLGGFSANAGGEITSDGGSDITLKGLCWSTLSNPTINDSKSSNGSGMDAFTATMTNLTPNTLYYVRAYAVNKIGVAYGIERTFITNAFPTLTITTPVTNIRATIATSGGEITNDGRSPILARGVTWNTTGNPTIALAAKTVDNTTTGIGSFVAQLTGLTENTTYYVRAYATNAVGTTYGSQVLFTTVEVTLPLLSTHTPSLIGSRFATSGGEVTYDGGVPVTQRGICWSTRPEPTIDSLTKINHATAGEGAFGIPFTGLAPGTKYYVRAYATNIKGTAYGQEEVFSTPAELPVLSQVRISEITKVSVKATAAVSFDGGSAVTTRGLVWNMTGNPTLENGTLVPIGVGKGSFYDTITGLNEEFTYYVRAYATNEVGTGYSPIETSFSTKICPPTFTVTHIEGYNGAPVTKVVTYSTVRTILSGEPRCWITQNLGADHEATAVTDATEASAGWYWQFNKLQAYKMDGTSRQPNTAFARTISENSDWVPDNDPCLQMLGGGWRLPTGTELTNVSGAPQNWTNYNAAYNSVLKLHNAGLFSYTGDFIRRGTEGYYWSSTQTDATQASAMYFTAGASAVIPFEKSYGWSVRCIGDQLVKMAPFVSDVVVPAATMTLNSAEAQTTVTHDGGTTVTAKGLVWNTTGNPTIADHLIPFGSGTGAIAGTLTGLEEGPTYYVRAFATNEIGTTYSSVENSFKICPPTFTVSHTLGFNGAPVTKTVTYKSVSTNISGAARCWITQNLGADQQGISANDASETSAGWFWQFNRLQGYKAEGATTIPATGWNTSINENKDWEADNDPCVRLLGGGWRLPTTTEWTNARDIPQNWTNMNMAYNSVLKIHAAGILDARTGALIRRGTEAYFWSGTQGSVNLGGNLYFTAGVGSMAAFDKTYGSSIRCLRDQVVKSPPSVSTVTVPAATLKSDRAEVLATVTRNGGSPVTAKGLVWNTTGNPTLADQVIQSGSGIGAITGTLMGLSEDLTYYVRAYATNEIGTGYSPIETSFTTKLCPPTFIISHIAGVNGSPVTKMVSYKTAISSLSGAPKCWITQNLGADHQATFANDDTEASAGWFWQFNKLQGYKAEGTVITGTGWVGAINENSDWAPANDPCAQMLGGGWRLPTATEWTNTLGAPQNWANVMNAYNSALKIHGAGFLSYQGPLTRRGTDIMLWSSKQANLTQGTMSFFTNTSSGVGAYEKAYGASVRCISDQLKIAPVISDVIVPAATLKGGNAEAQATITYDGSVDITAKGLVWNTTGNPTLADNVVPLGSGIGAIVGALTGRNEEHTYYVKAFATNSVGTGYSANEASFKVCPETFTVNHLQSISGAPVTKTVTYNSINSSVSGAARCWITQNLGADRQATSANDATEASAGWYWQFNRLQGYKMDVTRTPGATWIGAINENSDWVPANDPCVQMLSGGWRLPTGTELTNARAAPQNWTNINAGYNSVLKLHAAGFFSYTSAFARRGTEGYYWSSSQTSTGMATMLYFTGSASAVIPLEKAYGWSVRCLRDQIIITAPAVGDVVVPAVTIKDGNAEGQAAVLNAGGAPVTVKGLVWNTTGNPTLSDNVIPSGSGIGAIIGTMTGLNEELTYYVRAFATNSAGTGYSAAATNFSTKVCPPTFTVSHISGVNGAAATKTVTYKTAITSVSGAPKCWITQNLGADRQATSATDATEASAGWYYQFNKLQGYKVDDALTRTPTAWNGSVNENSDWAPANDPCIQLLGGGWRLPTATELTNTLGAPQNWAGINDAYNSGLKLHAAGLVSYDGTFHYRGQYGFFWSNKQTSNTLASVLCFSTFTSMYSYEKGYAWAVRCLSDEIKTTPYVSDVVVPFVTIKDGNAEAKATVTHDGGVAVTAKGLVWNTTGNPTLADNVIPSGVGIGAIAVTLTGLSEEFIYYVKAFATNSEGTSYSAVANFSTKVCPPTFTVVHVAGVNGAPVSKTVTYKTVVSSISGAPKCWITQNLGADQQGVSATDATEASAGWYWQFNKLQGYKADAAGTRSPATVWIGSINENSDWAPVNDPCTQMLGGGWRLPTGTELTKVWTTPKSWTGSADGYNSVLKIHGAGYLSNTGALFRRGSEGYLYSSTQVNNTSATMLYFTGTASEVIPFSKVYAWSARCINDKTAN</sequence>
<dbReference type="SUPFAM" id="SSF49265">
    <property type="entry name" value="Fibronectin type III"/>
    <property type="match status" value="8"/>
</dbReference>
<comment type="caution">
    <text evidence="4">The sequence shown here is derived from an EMBL/GenBank/DDBJ whole genome shotgun (WGS) entry which is preliminary data.</text>
</comment>
<gene>
    <name evidence="4" type="ORF">FBD94_03130</name>
</gene>
<dbReference type="Gene3D" id="2.60.40.10">
    <property type="entry name" value="Immunoglobulins"/>
    <property type="match status" value="1"/>
</dbReference>
<evidence type="ECO:0000259" key="3">
    <source>
        <dbReference type="PROSITE" id="PS50853"/>
    </source>
</evidence>
<evidence type="ECO:0000313" key="4">
    <source>
        <dbReference type="EMBL" id="TKC65556.1"/>
    </source>
</evidence>
<evidence type="ECO:0000313" key="5">
    <source>
        <dbReference type="Proteomes" id="UP000309594"/>
    </source>
</evidence>
<evidence type="ECO:0000256" key="2">
    <source>
        <dbReference type="SAM" id="SignalP"/>
    </source>
</evidence>
<dbReference type="InterPro" id="IPR003961">
    <property type="entry name" value="FN3_dom"/>
</dbReference>
<dbReference type="PANTHER" id="PTHR13817:SF166">
    <property type="entry name" value="NEURONAL IGCAM-RELATED"/>
    <property type="match status" value="1"/>
</dbReference>
<feature type="domain" description="Fibronectin type-III" evidence="3">
    <location>
        <begin position="994"/>
        <end position="1092"/>
    </location>
</feature>
<dbReference type="RefSeq" id="WP_136879030.1">
    <property type="nucleotide sequence ID" value="NZ_SWDX01000001.1"/>
</dbReference>
<organism evidence="4 5">
    <name type="scientific">Pedobacter hiemivivus</name>
    <dbReference type="NCBI Taxonomy" id="2530454"/>
    <lineage>
        <taxon>Bacteria</taxon>
        <taxon>Pseudomonadati</taxon>
        <taxon>Bacteroidota</taxon>
        <taxon>Sphingobacteriia</taxon>
        <taxon>Sphingobacteriales</taxon>
        <taxon>Sphingobacteriaceae</taxon>
        <taxon>Pedobacter</taxon>
    </lineage>
</organism>
<evidence type="ECO:0000256" key="1">
    <source>
        <dbReference type="ARBA" id="ARBA00022737"/>
    </source>
</evidence>
<dbReference type="InterPro" id="IPR013783">
    <property type="entry name" value="Ig-like_fold"/>
</dbReference>
<accession>A0A4V5PDQ2</accession>
<reference evidence="4 5" key="1">
    <citation type="submission" date="2019-04" db="EMBL/GenBank/DDBJ databases">
        <title>Pedobacter sp. RP-1-16 sp. nov., isolated from Arctic soil.</title>
        <authorList>
            <person name="Dahal R.H."/>
            <person name="Kim D.-U."/>
        </authorList>
    </citation>
    <scope>NUCLEOTIDE SEQUENCE [LARGE SCALE GENOMIC DNA]</scope>
    <source>
        <strain evidence="4 5">RP-1-16</strain>
    </source>
</reference>
<feature type="signal peptide" evidence="2">
    <location>
        <begin position="1"/>
        <end position="21"/>
    </location>
</feature>
<feature type="domain" description="Fibronectin type-III" evidence="3">
    <location>
        <begin position="2709"/>
        <end position="2815"/>
    </location>
</feature>
<name>A0A4V5PDQ2_9SPHI</name>
<proteinExistence type="predicted"/>
<protein>
    <recommendedName>
        <fullName evidence="3">Fibronectin type-III domain-containing protein</fullName>
    </recommendedName>
</protein>
<feature type="domain" description="Fibronectin type-III" evidence="3">
    <location>
        <begin position="1802"/>
        <end position="1909"/>
    </location>
</feature>
<dbReference type="SMART" id="SM00060">
    <property type="entry name" value="FN3"/>
    <property type="match status" value="17"/>
</dbReference>
<keyword evidence="1" id="KW-0677">Repeat</keyword>
<dbReference type="EMBL" id="SWDX01000001">
    <property type="protein sequence ID" value="TKC65556.1"/>
    <property type="molecule type" value="Genomic_DNA"/>
</dbReference>
<dbReference type="PANTHER" id="PTHR13817">
    <property type="entry name" value="TITIN"/>
    <property type="match status" value="1"/>
</dbReference>
<dbReference type="InterPro" id="IPR050964">
    <property type="entry name" value="Striated_Muscle_Regulatory"/>
</dbReference>
<dbReference type="InterPro" id="IPR036116">
    <property type="entry name" value="FN3_sf"/>
</dbReference>
<dbReference type="Proteomes" id="UP000309594">
    <property type="component" value="Unassembled WGS sequence"/>
</dbReference>
<dbReference type="PROSITE" id="PS50853">
    <property type="entry name" value="FN3"/>
    <property type="match status" value="3"/>
</dbReference>
<feature type="chain" id="PRO_5020890691" description="Fibronectin type-III domain-containing protein" evidence="2">
    <location>
        <begin position="22"/>
        <end position="3927"/>
    </location>
</feature>